<evidence type="ECO:0000259" key="4">
    <source>
        <dbReference type="PROSITE" id="PS50977"/>
    </source>
</evidence>
<evidence type="ECO:0000256" key="2">
    <source>
        <dbReference type="ARBA" id="ARBA00023125"/>
    </source>
</evidence>
<dbReference type="PROSITE" id="PS50977">
    <property type="entry name" value="HTH_TETR_2"/>
    <property type="match status" value="1"/>
</dbReference>
<organism evidence="5">
    <name type="scientific">anaerobic digester metagenome</name>
    <dbReference type="NCBI Taxonomy" id="1263854"/>
    <lineage>
        <taxon>unclassified sequences</taxon>
        <taxon>metagenomes</taxon>
        <taxon>ecological metagenomes</taxon>
    </lineage>
</organism>
<keyword evidence="3" id="KW-0804">Transcription</keyword>
<dbReference type="AlphaFoldDB" id="A0A485M325"/>
<dbReference type="SUPFAM" id="SSF46689">
    <property type="entry name" value="Homeodomain-like"/>
    <property type="match status" value="1"/>
</dbReference>
<dbReference type="PRINTS" id="PR00455">
    <property type="entry name" value="HTHTETR"/>
</dbReference>
<dbReference type="PANTHER" id="PTHR30055">
    <property type="entry name" value="HTH-TYPE TRANSCRIPTIONAL REGULATOR RUTR"/>
    <property type="match status" value="1"/>
</dbReference>
<dbReference type="InterPro" id="IPR050109">
    <property type="entry name" value="HTH-type_TetR-like_transc_reg"/>
</dbReference>
<gene>
    <name evidence="5" type="primary">TetR</name>
    <name evidence="5" type="ORF">SCFA_450053</name>
</gene>
<dbReference type="InterPro" id="IPR009057">
    <property type="entry name" value="Homeodomain-like_sf"/>
</dbReference>
<dbReference type="InterPro" id="IPR041490">
    <property type="entry name" value="KstR2_TetR_C"/>
</dbReference>
<dbReference type="GO" id="GO:0000976">
    <property type="term" value="F:transcription cis-regulatory region binding"/>
    <property type="evidence" value="ECO:0007669"/>
    <property type="project" value="TreeGrafter"/>
</dbReference>
<keyword evidence="2" id="KW-0238">DNA-binding</keyword>
<dbReference type="Gene3D" id="1.10.10.60">
    <property type="entry name" value="Homeodomain-like"/>
    <property type="match status" value="1"/>
</dbReference>
<name>A0A485M325_9ZZZZ</name>
<evidence type="ECO:0000256" key="3">
    <source>
        <dbReference type="ARBA" id="ARBA00023163"/>
    </source>
</evidence>
<dbReference type="GO" id="GO:0003700">
    <property type="term" value="F:DNA-binding transcription factor activity"/>
    <property type="evidence" value="ECO:0007669"/>
    <property type="project" value="TreeGrafter"/>
</dbReference>
<dbReference type="Pfam" id="PF17932">
    <property type="entry name" value="TetR_C_24"/>
    <property type="match status" value="1"/>
</dbReference>
<reference evidence="5" key="1">
    <citation type="submission" date="2019-03" db="EMBL/GenBank/DDBJ databases">
        <authorList>
            <person name="Hao L."/>
        </authorList>
    </citation>
    <scope>NUCLEOTIDE SEQUENCE</scope>
</reference>
<dbReference type="PANTHER" id="PTHR30055:SF240">
    <property type="entry name" value="HTH-TYPE TRANSCRIPTIONAL REGULATOR ACRR"/>
    <property type="match status" value="1"/>
</dbReference>
<dbReference type="InterPro" id="IPR001647">
    <property type="entry name" value="HTH_TetR"/>
</dbReference>
<proteinExistence type="predicted"/>
<dbReference type="EMBL" id="CAADRM010000109">
    <property type="protein sequence ID" value="VFU15822.1"/>
    <property type="molecule type" value="Genomic_DNA"/>
</dbReference>
<keyword evidence="1" id="KW-0805">Transcription regulation</keyword>
<dbReference type="Pfam" id="PF00440">
    <property type="entry name" value="TetR_N"/>
    <property type="match status" value="1"/>
</dbReference>
<evidence type="ECO:0000313" key="5">
    <source>
        <dbReference type="EMBL" id="VFU15822.1"/>
    </source>
</evidence>
<dbReference type="InterPro" id="IPR036271">
    <property type="entry name" value="Tet_transcr_reg_TetR-rel_C_sf"/>
</dbReference>
<evidence type="ECO:0000256" key="1">
    <source>
        <dbReference type="ARBA" id="ARBA00023015"/>
    </source>
</evidence>
<protein>
    <submittedName>
        <fullName evidence="5">Putative transcriptional regulator, TetR family (Fatty acid metabolism regulator protein)</fullName>
    </submittedName>
</protein>
<dbReference type="Gene3D" id="1.10.357.10">
    <property type="entry name" value="Tetracycline Repressor, domain 2"/>
    <property type="match status" value="1"/>
</dbReference>
<feature type="domain" description="HTH tetR-type" evidence="4">
    <location>
        <begin position="38"/>
        <end position="98"/>
    </location>
</feature>
<sequence length="234" mass="26982">MKFESFRKLIRLSKEDISRGLLEENRDRIKIKKEKVAVRNLVKILDAALAISNIKGFASMSLRDLSSEASLSMGALYSYISSKEELLDMIQQQGRIVVARVMSENLEGIDEPAEKLQKAIQVHLYLSEVLQPWFYFSYMETKNLPREAHRKAIESELFTEGIFAGIIEAGVAKGVFRQVDPRLSAALIKAMLQDWYLKRWKYERRKVTVEEYGEFLVDFVLTYLLIGDEKNTCS</sequence>
<dbReference type="SUPFAM" id="SSF48498">
    <property type="entry name" value="Tetracyclin repressor-like, C-terminal domain"/>
    <property type="match status" value="1"/>
</dbReference>
<accession>A0A485M325</accession>